<dbReference type="GO" id="GO:0006397">
    <property type="term" value="P:mRNA processing"/>
    <property type="evidence" value="ECO:0007669"/>
    <property type="project" value="InterPro"/>
</dbReference>
<evidence type="ECO:0000256" key="4">
    <source>
        <dbReference type="ARBA" id="ARBA00022833"/>
    </source>
</evidence>
<dbReference type="InterPro" id="IPR025829">
    <property type="entry name" value="Zn_knuckle_CX2CX3GHX4C"/>
</dbReference>
<dbReference type="InterPro" id="IPR014891">
    <property type="entry name" value="DWNN_domain"/>
</dbReference>
<evidence type="ECO:0000259" key="9">
    <source>
        <dbReference type="PROSITE" id="PS50158"/>
    </source>
</evidence>
<feature type="compositionally biased region" description="Basic and acidic residues" evidence="7">
    <location>
        <begin position="747"/>
        <end position="758"/>
    </location>
</feature>
<dbReference type="InterPro" id="IPR036875">
    <property type="entry name" value="Znf_CCHC_sf"/>
</dbReference>
<dbReference type="OrthoDB" id="106784at2759"/>
<dbReference type="Gene3D" id="4.10.60.10">
    <property type="entry name" value="Zinc finger, CCHC-type"/>
    <property type="match status" value="1"/>
</dbReference>
<dbReference type="Gene3D" id="3.10.20.90">
    <property type="entry name" value="Phosphatidylinositol 3-kinase Catalytic Subunit, Chain A, domain 1"/>
    <property type="match status" value="1"/>
</dbReference>
<evidence type="ECO:0000256" key="5">
    <source>
        <dbReference type="ARBA" id="ARBA00023242"/>
    </source>
</evidence>
<dbReference type="PANTHER" id="PTHR15439">
    <property type="entry name" value="RETINOBLASTOMA-BINDING PROTEIN 6"/>
    <property type="match status" value="1"/>
</dbReference>
<dbReference type="GO" id="GO:0005634">
    <property type="term" value="C:nucleus"/>
    <property type="evidence" value="ECO:0007669"/>
    <property type="project" value="UniProtKB-SubCell"/>
</dbReference>
<dbReference type="SMART" id="SM00343">
    <property type="entry name" value="ZnF_C2HC"/>
    <property type="match status" value="1"/>
</dbReference>
<dbReference type="GO" id="GO:0016567">
    <property type="term" value="P:protein ubiquitination"/>
    <property type="evidence" value="ECO:0007669"/>
    <property type="project" value="InterPro"/>
</dbReference>
<feature type="compositionally biased region" description="Basic and acidic residues" evidence="7">
    <location>
        <begin position="972"/>
        <end position="998"/>
    </location>
</feature>
<evidence type="ECO:0000313" key="12">
    <source>
        <dbReference type="EMBL" id="PVU87514.1"/>
    </source>
</evidence>
<evidence type="ECO:0008006" key="14">
    <source>
        <dbReference type="Google" id="ProtNLM"/>
    </source>
</evidence>
<proteinExistence type="predicted"/>
<feature type="domain" description="RING-type" evidence="8">
    <location>
        <begin position="315"/>
        <end position="362"/>
    </location>
</feature>
<dbReference type="SMART" id="SM01180">
    <property type="entry name" value="DWNN"/>
    <property type="match status" value="1"/>
</dbReference>
<feature type="compositionally biased region" description="Basic and acidic residues" evidence="7">
    <location>
        <begin position="931"/>
        <end position="953"/>
    </location>
</feature>
<reference evidence="11 13" key="1">
    <citation type="journal article" date="2018" name="MBio">
        <title>Comparative Genomics Reveals the Core Gene Toolbox for the Fungus-Insect Symbiosis.</title>
        <authorList>
            <person name="Wang Y."/>
            <person name="Stata M."/>
            <person name="Wang W."/>
            <person name="Stajich J.E."/>
            <person name="White M.M."/>
            <person name="Moncalvo J.M."/>
        </authorList>
    </citation>
    <scope>NUCLEOTIDE SEQUENCE [LARGE SCALE GENOMIC DNA]</scope>
    <source>
        <strain evidence="11 13">AUS-77-4</strain>
    </source>
</reference>
<dbReference type="InterPro" id="IPR001841">
    <property type="entry name" value="Znf_RING"/>
</dbReference>
<name>A0A2T9Y1B9_9FUNG</name>
<evidence type="ECO:0000256" key="3">
    <source>
        <dbReference type="ARBA" id="ARBA00022771"/>
    </source>
</evidence>
<feature type="compositionally biased region" description="Polar residues" evidence="7">
    <location>
        <begin position="543"/>
        <end position="559"/>
    </location>
</feature>
<protein>
    <recommendedName>
        <fullName evidence="14">RING-type domain-containing protein</fullName>
    </recommendedName>
</protein>
<dbReference type="PROSITE" id="PS50158">
    <property type="entry name" value="ZF_CCHC"/>
    <property type="match status" value="1"/>
</dbReference>
<dbReference type="STRING" id="61424.A0A2T9Y1B9"/>
<comment type="caution">
    <text evidence="11">The sequence shown here is derived from an EMBL/GenBank/DDBJ whole genome shotgun (WGS) entry which is preliminary data.</text>
</comment>
<keyword evidence="3 6" id="KW-0863">Zinc-finger</keyword>
<feature type="domain" description="CCHC-type" evidence="9">
    <location>
        <begin position="213"/>
        <end position="227"/>
    </location>
</feature>
<evidence type="ECO:0000256" key="6">
    <source>
        <dbReference type="PROSITE-ProRule" id="PRU00047"/>
    </source>
</evidence>
<keyword evidence="13" id="KW-1185">Reference proteome</keyword>
<dbReference type="SUPFAM" id="SSF57756">
    <property type="entry name" value="Retrovirus zinc finger-like domains"/>
    <property type="match status" value="1"/>
</dbReference>
<dbReference type="GO" id="GO:0008270">
    <property type="term" value="F:zinc ion binding"/>
    <property type="evidence" value="ECO:0007669"/>
    <property type="project" value="UniProtKB-KW"/>
</dbReference>
<keyword evidence="5" id="KW-0539">Nucleus</keyword>
<dbReference type="GO" id="GO:0003676">
    <property type="term" value="F:nucleic acid binding"/>
    <property type="evidence" value="ECO:0007669"/>
    <property type="project" value="InterPro"/>
</dbReference>
<evidence type="ECO:0000313" key="11">
    <source>
        <dbReference type="EMBL" id="PVU86132.1"/>
    </source>
</evidence>
<dbReference type="InterPro" id="IPR033489">
    <property type="entry name" value="RBBP6"/>
</dbReference>
<keyword evidence="4" id="KW-0862">Zinc</keyword>
<dbReference type="InterPro" id="IPR001878">
    <property type="entry name" value="Znf_CCHC"/>
</dbReference>
<dbReference type="Gene3D" id="3.30.40.10">
    <property type="entry name" value="Zinc/RING finger domain, C3HC4 (zinc finger)"/>
    <property type="match status" value="1"/>
</dbReference>
<dbReference type="EMBL" id="MBFT01000735">
    <property type="protein sequence ID" value="PVU87514.1"/>
    <property type="molecule type" value="Genomic_DNA"/>
</dbReference>
<keyword evidence="2" id="KW-0479">Metal-binding</keyword>
<dbReference type="CDD" id="cd16620">
    <property type="entry name" value="vRING-HC-C4C4_RBBP6"/>
    <property type="match status" value="1"/>
</dbReference>
<feature type="compositionally biased region" description="Polar residues" evidence="7">
    <location>
        <begin position="954"/>
        <end position="971"/>
    </location>
</feature>
<dbReference type="PROSITE" id="PS50089">
    <property type="entry name" value="ZF_RING_2"/>
    <property type="match status" value="1"/>
</dbReference>
<dbReference type="Pfam" id="PF08783">
    <property type="entry name" value="DWNN"/>
    <property type="match status" value="1"/>
</dbReference>
<feature type="region of interest" description="Disordered" evidence="7">
    <location>
        <begin position="182"/>
        <end position="203"/>
    </location>
</feature>
<feature type="domain" description="DWNN" evidence="10">
    <location>
        <begin position="4"/>
        <end position="76"/>
    </location>
</feature>
<organism evidence="11 13">
    <name type="scientific">Furculomyces boomerangus</name>
    <dbReference type="NCBI Taxonomy" id="61424"/>
    <lineage>
        <taxon>Eukaryota</taxon>
        <taxon>Fungi</taxon>
        <taxon>Fungi incertae sedis</taxon>
        <taxon>Zoopagomycota</taxon>
        <taxon>Kickxellomycotina</taxon>
        <taxon>Harpellomycetes</taxon>
        <taxon>Harpellales</taxon>
        <taxon>Harpellaceae</taxon>
        <taxon>Furculomyces</taxon>
    </lineage>
</organism>
<feature type="compositionally biased region" description="Basic and acidic residues" evidence="7">
    <location>
        <begin position="706"/>
        <end position="727"/>
    </location>
</feature>
<dbReference type="PANTHER" id="PTHR15439:SF0">
    <property type="entry name" value="CELL DIVISION CYCLE AND APOPTOSIS REGULATOR PROTEIN 1-RELATED"/>
    <property type="match status" value="1"/>
</dbReference>
<accession>A0A2T9Y1B9</accession>
<feature type="compositionally biased region" description="Basic and acidic residues" evidence="7">
    <location>
        <begin position="628"/>
        <end position="643"/>
    </location>
</feature>
<feature type="compositionally biased region" description="Basic and acidic residues" evidence="7">
    <location>
        <begin position="561"/>
        <end position="609"/>
    </location>
</feature>
<dbReference type="Pfam" id="PF13696">
    <property type="entry name" value="zf-CCHC_2"/>
    <property type="match status" value="1"/>
</dbReference>
<dbReference type="AlphaFoldDB" id="A0A2T9Y1B9"/>
<evidence type="ECO:0000256" key="1">
    <source>
        <dbReference type="ARBA" id="ARBA00004123"/>
    </source>
</evidence>
<dbReference type="GO" id="GO:0061630">
    <property type="term" value="F:ubiquitin protein ligase activity"/>
    <property type="evidence" value="ECO:0007669"/>
    <property type="project" value="InterPro"/>
</dbReference>
<feature type="compositionally biased region" description="Basic and acidic residues" evidence="7">
    <location>
        <begin position="663"/>
        <end position="694"/>
    </location>
</feature>
<evidence type="ECO:0000256" key="7">
    <source>
        <dbReference type="SAM" id="MobiDB-lite"/>
    </source>
</evidence>
<evidence type="ECO:0000256" key="2">
    <source>
        <dbReference type="ARBA" id="ARBA00022723"/>
    </source>
</evidence>
<evidence type="ECO:0000313" key="13">
    <source>
        <dbReference type="Proteomes" id="UP000245699"/>
    </source>
</evidence>
<dbReference type="PROSITE" id="PS51282">
    <property type="entry name" value="DWNN"/>
    <property type="match status" value="1"/>
</dbReference>
<feature type="compositionally biased region" description="Polar residues" evidence="7">
    <location>
        <begin position="524"/>
        <end position="534"/>
    </location>
</feature>
<feature type="compositionally biased region" description="Basic and acidic residues" evidence="7">
    <location>
        <begin position="770"/>
        <end position="857"/>
    </location>
</feature>
<evidence type="ECO:0000259" key="8">
    <source>
        <dbReference type="PROSITE" id="PS50089"/>
    </source>
</evidence>
<dbReference type="Proteomes" id="UP000245699">
    <property type="component" value="Unassembled WGS sequence"/>
</dbReference>
<dbReference type="GO" id="GO:0006511">
    <property type="term" value="P:ubiquitin-dependent protein catabolic process"/>
    <property type="evidence" value="ECO:0007669"/>
    <property type="project" value="TreeGrafter"/>
</dbReference>
<feature type="compositionally biased region" description="Basic and acidic residues" evidence="7">
    <location>
        <begin position="866"/>
        <end position="907"/>
    </location>
</feature>
<feature type="compositionally biased region" description="Polar residues" evidence="7">
    <location>
        <begin position="610"/>
        <end position="622"/>
    </location>
</feature>
<evidence type="ECO:0000259" key="10">
    <source>
        <dbReference type="PROSITE" id="PS51282"/>
    </source>
</evidence>
<comment type="subcellular location">
    <subcellularLocation>
        <location evidence="1">Nucleus</location>
    </subcellularLocation>
</comment>
<feature type="compositionally biased region" description="Low complexity" evidence="7">
    <location>
        <begin position="909"/>
        <end position="924"/>
    </location>
</feature>
<dbReference type="InterPro" id="IPR013083">
    <property type="entry name" value="Znf_RING/FYVE/PHD"/>
</dbReference>
<gene>
    <name evidence="12" type="ORF">BB559_006008</name>
    <name evidence="11" type="ORF">BB559_006648</name>
</gene>
<sequence length="998" mass="113768">MSLIHYKFKAAKEYSTIVFDGLSIPVYDLKQEILKAKKLNVDEFDVNISNSQTGEEYYDDNILVPRNTSVFVRRIPYSGPPRSTQAILDKKDTFKNTKTFSSNYEAPQFQTNTNSMSTTQPTLDYLPGLGAPRTQNQDVQNENLQDTIVPDNLEDQRIAAMFQQSSEQWDYQQKLMENQKPVFHARPPGPGKPKVRPDGTMHARTKPPDSYVCFRCGLPGHWISDCPTIGRDGNQPGSSDTVKRVKRTTGIPKSFLQKVDKLEDGKHAMVTSDGTLVVATTNEDAWNEAVKIAKTSVAAGNTLGSLTDIPEDLKCKICSNLVRDAVSVPCCSAIFCAECIEQYLHQDPMQSSSDPSLCPVCKNEQIRLVYDQLIPDYETRTKVNDFIKSLSESQNVEPKNIDTNSNMNIIRPPGYIQPIGMPFPSIQQQQMMLSGGFPLHQQAMIHQQLMGMQNGQMMNPGMIPFNMAMGTFPPHMGRPPQMANNPNIINNQFIQNKQGIQIIPEKTAENVNIKINPTVDETPQISKVSIQSPKNLDYDQKSVKSYQNISPENRSSNGNKSKRESSTDKNRYGSRSDTRDSSKYSKSGDDRYSNNKPNKDYNRRDRSNESRNYSTKNDYSTSKSRRERSKDTRDDRTNKDYLNKRRRSRSRSPIDNRRRHGRDRSYSRLRDDRSSRYRDRSTDSRDNRSSRRSENSGSRVHSKSRNIADHEKSENRKHSNKDETNKRDRSRTRRDKSAETQSGKPESSGKHSSSEKSSKKSLVGESNNKYLDRRESKDDKNPQLKTKPDEERNTRSDHKNKSERTSSYKTLDYKYKRDESSTRNKGKDTKPTSSKTDSRSEPSDRKVSRDHPSEKLGSDNSRNKRHISDTKTSDKREAERRSERRGDMEKRREDIRTSNNSENDKKRSTSSSKPSASKSSKEISILGSAKRSQEPENSEKKHDSEKNKSKAKESQNNLTSRLGKPNTSNTEKSNDSQRSKDKSTSSSKSDRSENKPKR</sequence>
<dbReference type="EMBL" id="MBFT01000964">
    <property type="protein sequence ID" value="PVU86132.1"/>
    <property type="molecule type" value="Genomic_DNA"/>
</dbReference>
<feature type="region of interest" description="Disordered" evidence="7">
    <location>
        <begin position="524"/>
        <end position="998"/>
    </location>
</feature>
<dbReference type="SUPFAM" id="SSF57850">
    <property type="entry name" value="RING/U-box"/>
    <property type="match status" value="1"/>
</dbReference>